<protein>
    <recommendedName>
        <fullName evidence="1">AMP-dependent synthetase/ligase domain-containing protein</fullName>
    </recommendedName>
</protein>
<comment type="caution">
    <text evidence="2">The sequence shown here is derived from an EMBL/GenBank/DDBJ whole genome shotgun (WGS) entry which is preliminary data.</text>
</comment>
<evidence type="ECO:0000259" key="1">
    <source>
        <dbReference type="Pfam" id="PF00501"/>
    </source>
</evidence>
<dbReference type="Gene3D" id="3.40.50.980">
    <property type="match status" value="1"/>
</dbReference>
<dbReference type="AlphaFoldDB" id="A0AAW1UB80"/>
<evidence type="ECO:0000313" key="2">
    <source>
        <dbReference type="EMBL" id="KAK9877884.1"/>
    </source>
</evidence>
<feature type="domain" description="AMP-dependent synthetase/ligase" evidence="1">
    <location>
        <begin position="39"/>
        <end position="133"/>
    </location>
</feature>
<evidence type="ECO:0000313" key="3">
    <source>
        <dbReference type="Proteomes" id="UP001431783"/>
    </source>
</evidence>
<accession>A0AAW1UB80</accession>
<reference evidence="2 3" key="1">
    <citation type="submission" date="2023-03" db="EMBL/GenBank/DDBJ databases">
        <title>Genome insight into feeding habits of ladybird beetles.</title>
        <authorList>
            <person name="Li H.-S."/>
            <person name="Huang Y.-H."/>
            <person name="Pang H."/>
        </authorList>
    </citation>
    <scope>NUCLEOTIDE SEQUENCE [LARGE SCALE GENOMIC DNA]</scope>
    <source>
        <strain evidence="2">SYSU_2023b</strain>
        <tissue evidence="2">Whole body</tissue>
    </source>
</reference>
<proteinExistence type="predicted"/>
<organism evidence="2 3">
    <name type="scientific">Henosepilachna vigintioctopunctata</name>
    <dbReference type="NCBI Taxonomy" id="420089"/>
    <lineage>
        <taxon>Eukaryota</taxon>
        <taxon>Metazoa</taxon>
        <taxon>Ecdysozoa</taxon>
        <taxon>Arthropoda</taxon>
        <taxon>Hexapoda</taxon>
        <taxon>Insecta</taxon>
        <taxon>Pterygota</taxon>
        <taxon>Neoptera</taxon>
        <taxon>Endopterygota</taxon>
        <taxon>Coleoptera</taxon>
        <taxon>Polyphaga</taxon>
        <taxon>Cucujiformia</taxon>
        <taxon>Coccinelloidea</taxon>
        <taxon>Coccinellidae</taxon>
        <taxon>Epilachninae</taxon>
        <taxon>Epilachnini</taxon>
        <taxon>Henosepilachna</taxon>
    </lineage>
</organism>
<name>A0AAW1UB80_9CUCU</name>
<dbReference type="Pfam" id="PF00501">
    <property type="entry name" value="AMP-binding"/>
    <property type="match status" value="1"/>
</dbReference>
<sequence>MEELIQKKDVSNEFIIKGSSPIYEPAQGGLGYEIFRSLNLNKGKTAQIFVEDGIFDSYDNLLQRCTRTAVYLKKKQLKKDDIVCLCSGNELNSMVPFIASTFVGTTYASIEPSMSDDDVIYLLNYIGRKFYLYRNSMRKKLKLASTNPILVVN</sequence>
<dbReference type="InterPro" id="IPR000873">
    <property type="entry name" value="AMP-dep_synth/lig_dom"/>
</dbReference>
<dbReference type="EMBL" id="JARQZJ010000044">
    <property type="protein sequence ID" value="KAK9877884.1"/>
    <property type="molecule type" value="Genomic_DNA"/>
</dbReference>
<gene>
    <name evidence="2" type="ORF">WA026_020110</name>
</gene>
<dbReference type="Proteomes" id="UP001431783">
    <property type="component" value="Unassembled WGS sequence"/>
</dbReference>
<dbReference type="SUPFAM" id="SSF56801">
    <property type="entry name" value="Acetyl-CoA synthetase-like"/>
    <property type="match status" value="1"/>
</dbReference>
<keyword evidence="3" id="KW-1185">Reference proteome</keyword>